<feature type="domain" description="C2H2-type" evidence="15">
    <location>
        <begin position="312"/>
        <end position="341"/>
    </location>
</feature>
<dbReference type="STRING" id="240159.A0A4U5U4H6"/>
<keyword evidence="4" id="KW-0677">Repeat</keyword>
<feature type="domain" description="C2H2-type" evidence="15">
    <location>
        <begin position="73"/>
        <end position="102"/>
    </location>
</feature>
<evidence type="ECO:0000256" key="10">
    <source>
        <dbReference type="ARBA" id="ARBA00023163"/>
    </source>
</evidence>
<dbReference type="GO" id="GO:0008270">
    <property type="term" value="F:zinc ion binding"/>
    <property type="evidence" value="ECO:0007669"/>
    <property type="project" value="UniProtKB-KW"/>
</dbReference>
<dbReference type="InterPro" id="IPR054599">
    <property type="entry name" value="TFIIIA_Zfn-C2H2"/>
</dbReference>
<keyword evidence="10" id="KW-0804">Transcription</keyword>
<evidence type="ECO:0000256" key="11">
    <source>
        <dbReference type="ARBA" id="ARBA00023242"/>
    </source>
</evidence>
<keyword evidence="8" id="KW-0805">Transcription regulation</keyword>
<dbReference type="AlphaFoldDB" id="A0A4U5U4H6"/>
<feature type="domain" description="C2H2-type" evidence="15">
    <location>
        <begin position="165"/>
        <end position="195"/>
    </location>
</feature>
<protein>
    <recommendedName>
        <fullName evidence="12">Transcription factor IIIA</fullName>
    </recommendedName>
</protein>
<evidence type="ECO:0000256" key="8">
    <source>
        <dbReference type="ARBA" id="ARBA00023015"/>
    </source>
</evidence>
<evidence type="ECO:0000313" key="16">
    <source>
        <dbReference type="EMBL" id="TKS68658.1"/>
    </source>
</evidence>
<keyword evidence="11" id="KW-0539">Nucleus</keyword>
<dbReference type="EMBL" id="CM014080">
    <property type="protein sequence ID" value="TKS68658.1"/>
    <property type="molecule type" value="Genomic_DNA"/>
</dbReference>
<comment type="subcellular location">
    <subcellularLocation>
        <location evidence="1">Nucleus</location>
    </subcellularLocation>
</comment>
<evidence type="ECO:0000256" key="4">
    <source>
        <dbReference type="ARBA" id="ARBA00022737"/>
    </source>
</evidence>
<dbReference type="Gene3D" id="3.30.160.60">
    <property type="entry name" value="Classic Zinc Finger"/>
    <property type="match status" value="8"/>
</dbReference>
<evidence type="ECO:0000256" key="7">
    <source>
        <dbReference type="ARBA" id="ARBA00022884"/>
    </source>
</evidence>
<sequence length="421" mass="47946">MCDSVAAETDTNQTTRGRWVFTTSHPGCGSGVTLQRIAGSTGADTDNVLAAEYYHPVLAVAEMATKAEPQKRFICSFSGCSAIYNKQWKLDAHLCKHTGVKPYTCDRDGCGKSFCSPYHLARHDLTHSGVKPFTCTVDGCTEAFSTNANRARHISRVHTQEQKKYVCKFEGCGLKFKKNKQLKSHMCEQHTQLPPYQCTYEGCQMRFTFPSKLKRHEKVHRGYPCKEEDCTFTGKTWTEYLKHKKEQHRLILKCDQCSKEFRDSWFLQQHQHVHSETRVVLKCPRDNCNRSFTTVFNLESHISSFHEELRPFTCTHAGCGKTFAMKQSLQRHSVVHDPERSKLKKPKPKRTLASRLSGYNGTKKTVYRKHREPESTIESAGNKTDPPGPVELVSLLQDTSLLYSPTVHTHELTNALTTEHL</sequence>
<dbReference type="GO" id="GO:0003677">
    <property type="term" value="F:DNA binding"/>
    <property type="evidence" value="ECO:0007669"/>
    <property type="project" value="UniProtKB-KW"/>
</dbReference>
<dbReference type="SMART" id="SM00355">
    <property type="entry name" value="ZnF_C2H2"/>
    <property type="match status" value="9"/>
</dbReference>
<dbReference type="PROSITE" id="PS00028">
    <property type="entry name" value="ZINC_FINGER_C2H2_1"/>
    <property type="match status" value="8"/>
</dbReference>
<reference evidence="16 17" key="1">
    <citation type="submission" date="2019-01" db="EMBL/GenBank/DDBJ databases">
        <title>Genome Assembly of Collichthys lucidus.</title>
        <authorList>
            <person name="Cai M."/>
            <person name="Xiao S."/>
        </authorList>
    </citation>
    <scope>NUCLEOTIDE SEQUENCE [LARGE SCALE GENOMIC DNA]</scope>
    <source>
        <strain evidence="16">JT15FE1705JMU</strain>
        <tissue evidence="16">Muscle</tissue>
    </source>
</reference>
<dbReference type="Proteomes" id="UP000298787">
    <property type="component" value="Chromosome 3"/>
</dbReference>
<feature type="domain" description="C2H2-type" evidence="15">
    <location>
        <begin position="281"/>
        <end position="311"/>
    </location>
</feature>
<keyword evidence="2" id="KW-0690">Ribosome biogenesis</keyword>
<keyword evidence="7" id="KW-0694">RNA-binding</keyword>
<proteinExistence type="predicted"/>
<dbReference type="Pfam" id="PF00096">
    <property type="entry name" value="zf-C2H2"/>
    <property type="match status" value="4"/>
</dbReference>
<dbReference type="FunFam" id="3.30.160.60:FF:000032">
    <property type="entry name" value="Krueppel-like factor 4"/>
    <property type="match status" value="1"/>
</dbReference>
<evidence type="ECO:0000256" key="12">
    <source>
        <dbReference type="ARBA" id="ARBA00040434"/>
    </source>
</evidence>
<dbReference type="Pfam" id="PF22110">
    <property type="entry name" value="TFIIIA_zf-C2H2"/>
    <property type="match status" value="1"/>
</dbReference>
<dbReference type="FunFam" id="3.30.160.60:FF:001102">
    <property type="entry name" value="Transcription factor IIIA"/>
    <property type="match status" value="1"/>
</dbReference>
<dbReference type="PANTHER" id="PTHR46179:SF1">
    <property type="entry name" value="TRANSCRIPTION FACTOR IIIA"/>
    <property type="match status" value="1"/>
</dbReference>
<keyword evidence="6" id="KW-0862">Zinc</keyword>
<evidence type="ECO:0000256" key="5">
    <source>
        <dbReference type="ARBA" id="ARBA00022771"/>
    </source>
</evidence>
<accession>A0A4U5U4H6</accession>
<feature type="domain" description="C2H2-type" evidence="15">
    <location>
        <begin position="103"/>
        <end position="132"/>
    </location>
</feature>
<keyword evidence="9" id="KW-0238">DNA-binding</keyword>
<name>A0A4U5U4H6_COLLU</name>
<dbReference type="PANTHER" id="PTHR46179">
    <property type="entry name" value="ZINC FINGER PROTEIN"/>
    <property type="match status" value="1"/>
</dbReference>
<feature type="domain" description="C2H2-type" evidence="15">
    <location>
        <begin position="252"/>
        <end position="279"/>
    </location>
</feature>
<evidence type="ECO:0000259" key="15">
    <source>
        <dbReference type="PROSITE" id="PS50157"/>
    </source>
</evidence>
<dbReference type="SUPFAM" id="SSF57667">
    <property type="entry name" value="beta-beta-alpha zinc fingers"/>
    <property type="match status" value="6"/>
</dbReference>
<evidence type="ECO:0000256" key="13">
    <source>
        <dbReference type="PROSITE-ProRule" id="PRU00042"/>
    </source>
</evidence>
<dbReference type="GO" id="GO:0042254">
    <property type="term" value="P:ribosome biogenesis"/>
    <property type="evidence" value="ECO:0007669"/>
    <property type="project" value="UniProtKB-KW"/>
</dbReference>
<dbReference type="InterPro" id="IPR051061">
    <property type="entry name" value="Zinc_finger_trans_reg"/>
</dbReference>
<dbReference type="PROSITE" id="PS50157">
    <property type="entry name" value="ZINC_FINGER_C2H2_2"/>
    <property type="match status" value="8"/>
</dbReference>
<dbReference type="FunFam" id="3.30.160.60:FF:001998">
    <property type="entry name" value="Transcription factor IIIA"/>
    <property type="match status" value="1"/>
</dbReference>
<feature type="region of interest" description="Disordered" evidence="14">
    <location>
        <begin position="358"/>
        <end position="388"/>
    </location>
</feature>
<evidence type="ECO:0000256" key="14">
    <source>
        <dbReference type="SAM" id="MobiDB-lite"/>
    </source>
</evidence>
<dbReference type="GO" id="GO:0005634">
    <property type="term" value="C:nucleus"/>
    <property type="evidence" value="ECO:0007669"/>
    <property type="project" value="UniProtKB-SubCell"/>
</dbReference>
<feature type="domain" description="C2H2-type" evidence="15">
    <location>
        <begin position="133"/>
        <end position="163"/>
    </location>
</feature>
<gene>
    <name evidence="16" type="ORF">D9C73_002721</name>
</gene>
<dbReference type="InterPro" id="IPR013087">
    <property type="entry name" value="Znf_C2H2_type"/>
</dbReference>
<evidence type="ECO:0000256" key="9">
    <source>
        <dbReference type="ARBA" id="ARBA00023125"/>
    </source>
</evidence>
<evidence type="ECO:0000256" key="2">
    <source>
        <dbReference type="ARBA" id="ARBA00022517"/>
    </source>
</evidence>
<feature type="domain" description="C2H2-type" evidence="15">
    <location>
        <begin position="196"/>
        <end position="222"/>
    </location>
</feature>
<evidence type="ECO:0000256" key="1">
    <source>
        <dbReference type="ARBA" id="ARBA00004123"/>
    </source>
</evidence>
<dbReference type="InterPro" id="IPR036236">
    <property type="entry name" value="Znf_C2H2_sf"/>
</dbReference>
<keyword evidence="3" id="KW-0479">Metal-binding</keyword>
<evidence type="ECO:0000313" key="17">
    <source>
        <dbReference type="Proteomes" id="UP000298787"/>
    </source>
</evidence>
<keyword evidence="17" id="KW-1185">Reference proteome</keyword>
<evidence type="ECO:0000256" key="3">
    <source>
        <dbReference type="ARBA" id="ARBA00022723"/>
    </source>
</evidence>
<organism evidence="16 17">
    <name type="scientific">Collichthys lucidus</name>
    <name type="common">Big head croaker</name>
    <name type="synonym">Sciaena lucida</name>
    <dbReference type="NCBI Taxonomy" id="240159"/>
    <lineage>
        <taxon>Eukaryota</taxon>
        <taxon>Metazoa</taxon>
        <taxon>Chordata</taxon>
        <taxon>Craniata</taxon>
        <taxon>Vertebrata</taxon>
        <taxon>Euteleostomi</taxon>
        <taxon>Actinopterygii</taxon>
        <taxon>Neopterygii</taxon>
        <taxon>Teleostei</taxon>
        <taxon>Neoteleostei</taxon>
        <taxon>Acanthomorphata</taxon>
        <taxon>Eupercaria</taxon>
        <taxon>Sciaenidae</taxon>
        <taxon>Collichthys</taxon>
    </lineage>
</organism>
<keyword evidence="5 13" id="KW-0863">Zinc-finger</keyword>
<evidence type="ECO:0000256" key="6">
    <source>
        <dbReference type="ARBA" id="ARBA00022833"/>
    </source>
</evidence>
<dbReference type="GO" id="GO:0003723">
    <property type="term" value="F:RNA binding"/>
    <property type="evidence" value="ECO:0007669"/>
    <property type="project" value="UniProtKB-KW"/>
</dbReference>